<dbReference type="EMBL" id="QXCT01000002">
    <property type="protein sequence ID" value="MDW9257482.1"/>
    <property type="molecule type" value="Genomic_DNA"/>
</dbReference>
<organism evidence="1 2">
    <name type="scientific">Burkholderia thailandensis</name>
    <dbReference type="NCBI Taxonomy" id="57975"/>
    <lineage>
        <taxon>Bacteria</taxon>
        <taxon>Pseudomonadati</taxon>
        <taxon>Pseudomonadota</taxon>
        <taxon>Betaproteobacteria</taxon>
        <taxon>Burkholderiales</taxon>
        <taxon>Burkholderiaceae</taxon>
        <taxon>Burkholderia</taxon>
        <taxon>pseudomallei group</taxon>
    </lineage>
</organism>
<gene>
    <name evidence="1" type="ORF">C7S16_1283</name>
</gene>
<dbReference type="AlphaFoldDB" id="A0AAW9D6R9"/>
<name>A0AAW9D6R9_BURTH</name>
<evidence type="ECO:0000313" key="2">
    <source>
        <dbReference type="Proteomes" id="UP001272137"/>
    </source>
</evidence>
<evidence type="ECO:0000313" key="1">
    <source>
        <dbReference type="EMBL" id="MDW9257482.1"/>
    </source>
</evidence>
<comment type="caution">
    <text evidence="1">The sequence shown here is derived from an EMBL/GenBank/DDBJ whole genome shotgun (WGS) entry which is preliminary data.</text>
</comment>
<dbReference type="Proteomes" id="UP001272137">
    <property type="component" value="Unassembled WGS sequence"/>
</dbReference>
<accession>A0AAW9D6R9</accession>
<protein>
    <submittedName>
        <fullName evidence="1">Uncharacterized protein</fullName>
    </submittedName>
</protein>
<proteinExistence type="predicted"/>
<sequence>MRAEQRERRMRRRNFTRLAAFFCETVARGARVPLDRPFGRVGLSASWRYHTGIPISRNERFGISAETVRAVRRRGHIPSGAGRARRIHVDALRARRA</sequence>
<reference evidence="1" key="1">
    <citation type="submission" date="2018-08" db="EMBL/GenBank/DDBJ databases">
        <title>Identification of Burkholderia cepacia strains that express a Burkholderia pseudomallei-like capsular polysaccharide.</title>
        <authorList>
            <person name="Burtnick M.N."/>
            <person name="Vongsouvath M."/>
            <person name="Newton P."/>
            <person name="Wuthiekanun V."/>
            <person name="Limmathurotsakul D."/>
            <person name="Brett P.J."/>
            <person name="Chantratita N."/>
            <person name="Dance D.A."/>
        </authorList>
    </citation>
    <scope>NUCLEOTIDE SEQUENCE</scope>
    <source>
        <strain evidence="1">SBXCC001</strain>
    </source>
</reference>